<evidence type="ECO:0000313" key="14">
    <source>
        <dbReference type="EMBL" id="KAG5675683.1"/>
    </source>
</evidence>
<accession>A0A9J6C1J6</accession>
<dbReference type="InterPro" id="IPR002048">
    <property type="entry name" value="EF_hand_dom"/>
</dbReference>
<evidence type="ECO:0000256" key="1">
    <source>
        <dbReference type="ARBA" id="ARBA00000971"/>
    </source>
</evidence>
<comment type="caution">
    <text evidence="14">The sequence shown here is derived from an EMBL/GenBank/DDBJ whole genome shotgun (WGS) entry which is preliminary data.</text>
</comment>
<evidence type="ECO:0000259" key="12">
    <source>
        <dbReference type="PROSITE" id="PS50059"/>
    </source>
</evidence>
<feature type="domain" description="EF-hand" evidence="13">
    <location>
        <begin position="135"/>
        <end position="163"/>
    </location>
</feature>
<evidence type="ECO:0000256" key="8">
    <source>
        <dbReference type="ARBA" id="ARBA00023180"/>
    </source>
</evidence>
<dbReference type="Gene3D" id="1.10.238.10">
    <property type="entry name" value="EF-hand"/>
    <property type="match status" value="1"/>
</dbReference>
<dbReference type="Pfam" id="PF00254">
    <property type="entry name" value="FKBP_C"/>
    <property type="match status" value="1"/>
</dbReference>
<evidence type="ECO:0000256" key="2">
    <source>
        <dbReference type="ARBA" id="ARBA00013194"/>
    </source>
</evidence>
<dbReference type="GO" id="GO:0005509">
    <property type="term" value="F:calcium ion binding"/>
    <property type="evidence" value="ECO:0007669"/>
    <property type="project" value="InterPro"/>
</dbReference>
<dbReference type="OrthoDB" id="1902587at2759"/>
<dbReference type="InterPro" id="IPR011992">
    <property type="entry name" value="EF-hand-dom_pair"/>
</dbReference>
<feature type="domain" description="PPIase FKBP-type" evidence="12">
    <location>
        <begin position="40"/>
        <end position="128"/>
    </location>
</feature>
<dbReference type="Gene3D" id="3.10.50.40">
    <property type="match status" value="1"/>
</dbReference>
<evidence type="ECO:0000256" key="11">
    <source>
        <dbReference type="SAM" id="SignalP"/>
    </source>
</evidence>
<dbReference type="FunFam" id="3.10.50.40:FF:000006">
    <property type="entry name" value="Peptidyl-prolyl cis-trans isomerase"/>
    <property type="match status" value="1"/>
</dbReference>
<keyword evidence="6" id="KW-0106">Calcium</keyword>
<keyword evidence="9 10" id="KW-0413">Isomerase</keyword>
<dbReference type="InterPro" id="IPR052273">
    <property type="entry name" value="PPIase_FKBP"/>
</dbReference>
<dbReference type="GO" id="GO:0005783">
    <property type="term" value="C:endoplasmic reticulum"/>
    <property type="evidence" value="ECO:0007669"/>
    <property type="project" value="UniProtKB-ARBA"/>
</dbReference>
<feature type="chain" id="PRO_5039893075" description="peptidylprolyl isomerase" evidence="11">
    <location>
        <begin position="17"/>
        <end position="229"/>
    </location>
</feature>
<dbReference type="PROSITE" id="PS50059">
    <property type="entry name" value="FKBP_PPIASE"/>
    <property type="match status" value="1"/>
</dbReference>
<dbReference type="InterPro" id="IPR046357">
    <property type="entry name" value="PPIase_dom_sf"/>
</dbReference>
<gene>
    <name evidence="14" type="ORF">PVAND_005568</name>
</gene>
<evidence type="ECO:0000256" key="10">
    <source>
        <dbReference type="PROSITE-ProRule" id="PRU00277"/>
    </source>
</evidence>
<dbReference type="PROSITE" id="PS00018">
    <property type="entry name" value="EF_HAND_1"/>
    <property type="match status" value="1"/>
</dbReference>
<dbReference type="SUPFAM" id="SSF47473">
    <property type="entry name" value="EF-hand"/>
    <property type="match status" value="1"/>
</dbReference>
<protein>
    <recommendedName>
        <fullName evidence="2 10">peptidylprolyl isomerase</fullName>
        <ecNumber evidence="2 10">5.2.1.8</ecNumber>
    </recommendedName>
</protein>
<evidence type="ECO:0000256" key="3">
    <source>
        <dbReference type="ARBA" id="ARBA00022729"/>
    </source>
</evidence>
<reference evidence="14" key="1">
    <citation type="submission" date="2021-03" db="EMBL/GenBank/DDBJ databases">
        <title>Chromosome level genome of the anhydrobiotic midge Polypedilum vanderplanki.</title>
        <authorList>
            <person name="Yoshida Y."/>
            <person name="Kikawada T."/>
            <person name="Gusev O."/>
        </authorList>
    </citation>
    <scope>NUCLEOTIDE SEQUENCE</scope>
    <source>
        <strain evidence="14">NIAS01</strain>
        <tissue evidence="14">Whole body or cell culture</tissue>
    </source>
</reference>
<evidence type="ECO:0000256" key="9">
    <source>
        <dbReference type="ARBA" id="ARBA00023235"/>
    </source>
</evidence>
<evidence type="ECO:0000256" key="6">
    <source>
        <dbReference type="ARBA" id="ARBA00022837"/>
    </source>
</evidence>
<evidence type="ECO:0000256" key="4">
    <source>
        <dbReference type="ARBA" id="ARBA00022737"/>
    </source>
</evidence>
<dbReference type="InterPro" id="IPR018247">
    <property type="entry name" value="EF_Hand_1_Ca_BS"/>
</dbReference>
<dbReference type="PANTHER" id="PTHR46222">
    <property type="entry name" value="PEPTIDYL-PROLYL CIS-TRANS ISOMERASE FKBP7/14"/>
    <property type="match status" value="1"/>
</dbReference>
<evidence type="ECO:0000256" key="7">
    <source>
        <dbReference type="ARBA" id="ARBA00023110"/>
    </source>
</evidence>
<organism evidence="14 15">
    <name type="scientific">Polypedilum vanderplanki</name>
    <name type="common">Sleeping chironomid midge</name>
    <dbReference type="NCBI Taxonomy" id="319348"/>
    <lineage>
        <taxon>Eukaryota</taxon>
        <taxon>Metazoa</taxon>
        <taxon>Ecdysozoa</taxon>
        <taxon>Arthropoda</taxon>
        <taxon>Hexapoda</taxon>
        <taxon>Insecta</taxon>
        <taxon>Pterygota</taxon>
        <taxon>Neoptera</taxon>
        <taxon>Endopterygota</taxon>
        <taxon>Diptera</taxon>
        <taxon>Nematocera</taxon>
        <taxon>Chironomoidea</taxon>
        <taxon>Chironomidae</taxon>
        <taxon>Chironominae</taxon>
        <taxon>Polypedilum</taxon>
        <taxon>Polypedilum</taxon>
    </lineage>
</organism>
<keyword evidence="15" id="KW-1185">Reference proteome</keyword>
<dbReference type="AlphaFoldDB" id="A0A9J6C1J6"/>
<evidence type="ECO:0000259" key="13">
    <source>
        <dbReference type="PROSITE" id="PS50222"/>
    </source>
</evidence>
<name>A0A9J6C1J6_POLVA</name>
<dbReference type="InterPro" id="IPR001179">
    <property type="entry name" value="PPIase_FKBP_dom"/>
</dbReference>
<dbReference type="Proteomes" id="UP001107558">
    <property type="component" value="Chromosome 2"/>
</dbReference>
<keyword evidence="8" id="KW-0325">Glycoprotein</keyword>
<feature type="signal peptide" evidence="11">
    <location>
        <begin position="1"/>
        <end position="16"/>
    </location>
</feature>
<keyword evidence="3 11" id="KW-0732">Signal</keyword>
<proteinExistence type="predicted"/>
<evidence type="ECO:0000256" key="5">
    <source>
        <dbReference type="ARBA" id="ARBA00022824"/>
    </source>
</evidence>
<evidence type="ECO:0000313" key="15">
    <source>
        <dbReference type="Proteomes" id="UP001107558"/>
    </source>
</evidence>
<dbReference type="Pfam" id="PF13499">
    <property type="entry name" value="EF-hand_7"/>
    <property type="match status" value="1"/>
</dbReference>
<keyword evidence="7 10" id="KW-0697">Rotamase</keyword>
<comment type="catalytic activity">
    <reaction evidence="1 10">
        <text>[protein]-peptidylproline (omega=180) = [protein]-peptidylproline (omega=0)</text>
        <dbReference type="Rhea" id="RHEA:16237"/>
        <dbReference type="Rhea" id="RHEA-COMP:10747"/>
        <dbReference type="Rhea" id="RHEA-COMP:10748"/>
        <dbReference type="ChEBI" id="CHEBI:83833"/>
        <dbReference type="ChEBI" id="CHEBI:83834"/>
        <dbReference type="EC" id="5.2.1.8"/>
    </reaction>
</comment>
<dbReference type="EC" id="5.2.1.8" evidence="2 10"/>
<feature type="domain" description="EF-hand" evidence="13">
    <location>
        <begin position="178"/>
        <end position="213"/>
    </location>
</feature>
<dbReference type="GO" id="GO:0003755">
    <property type="term" value="F:peptidyl-prolyl cis-trans isomerase activity"/>
    <property type="evidence" value="ECO:0007669"/>
    <property type="project" value="UniProtKB-KW"/>
</dbReference>
<dbReference type="PROSITE" id="PS50222">
    <property type="entry name" value="EF_HAND_2"/>
    <property type="match status" value="2"/>
</dbReference>
<keyword evidence="5" id="KW-0256">Endoplasmic reticulum</keyword>
<dbReference type="SUPFAM" id="SSF54534">
    <property type="entry name" value="FKBP-like"/>
    <property type="match status" value="1"/>
</dbReference>
<dbReference type="EMBL" id="JADBJN010000002">
    <property type="protein sequence ID" value="KAG5675683.1"/>
    <property type="molecule type" value="Genomic_DNA"/>
</dbReference>
<keyword evidence="4" id="KW-0677">Repeat</keyword>
<dbReference type="CDD" id="cd00051">
    <property type="entry name" value="EFh"/>
    <property type="match status" value="1"/>
</dbReference>
<dbReference type="PANTHER" id="PTHR46222:SF3">
    <property type="entry name" value="PEPTIDYLPROLYL ISOMERASE"/>
    <property type="match status" value="1"/>
</dbReference>
<sequence length="229" mass="25764">MHILITLVCLIALANSEVPKDLKIEVVYKPEECSVKSKNSDTLTMHYTGTLVDGKKFDSSYDRDQPFTFQIGAGQVIKGWDQGLLDMCVGEKRKLTIPPSLGYGDRGAGNVIPGGATLIFDVELVNIGDSPPTTNVFKEIDENQDMQLSRDEVSGYLKKQMTAVEGQETEEVKNLLSEHDKLVEEIFQHEDKDKNGYISHDEFSGPKHDRDEGPYMFKWFPLRELFSVS</sequence>